<dbReference type="GO" id="GO:0071004">
    <property type="term" value="C:U2-type prespliceosome"/>
    <property type="evidence" value="ECO:0007669"/>
    <property type="project" value="TreeGrafter"/>
</dbReference>
<dbReference type="AlphaFoldDB" id="A0A9R1NR21"/>
<keyword evidence="7" id="KW-1185">Reference proteome</keyword>
<dbReference type="GO" id="GO:0030627">
    <property type="term" value="F:pre-mRNA 5'-splice site binding"/>
    <property type="evidence" value="ECO:0007669"/>
    <property type="project" value="TreeGrafter"/>
</dbReference>
<dbReference type="GO" id="GO:0000395">
    <property type="term" value="P:mRNA 5'-splice site recognition"/>
    <property type="evidence" value="ECO:0007669"/>
    <property type="project" value="TreeGrafter"/>
</dbReference>
<evidence type="ECO:0000256" key="2">
    <source>
        <dbReference type="ARBA" id="ARBA00022664"/>
    </source>
</evidence>
<dbReference type="SMART" id="SM00386">
    <property type="entry name" value="HAT"/>
    <property type="match status" value="2"/>
</dbReference>
<dbReference type="PANTHER" id="PTHR17204">
    <property type="entry name" value="PRE-MRNA PROCESSING PROTEIN PRP39-RELATED"/>
    <property type="match status" value="1"/>
</dbReference>
<evidence type="ECO:0000256" key="5">
    <source>
        <dbReference type="ARBA" id="ARBA00023242"/>
    </source>
</evidence>
<keyword evidence="4" id="KW-0508">mRNA splicing</keyword>
<dbReference type="InterPro" id="IPR003107">
    <property type="entry name" value="HAT"/>
</dbReference>
<keyword evidence="5" id="KW-0539">Nucleus</keyword>
<evidence type="ECO:0008006" key="8">
    <source>
        <dbReference type="Google" id="ProtNLM"/>
    </source>
</evidence>
<dbReference type="GO" id="GO:0000243">
    <property type="term" value="C:commitment complex"/>
    <property type="evidence" value="ECO:0007669"/>
    <property type="project" value="TreeGrafter"/>
</dbReference>
<dbReference type="SUPFAM" id="SSF48452">
    <property type="entry name" value="TPR-like"/>
    <property type="match status" value="1"/>
</dbReference>
<evidence type="ECO:0000256" key="1">
    <source>
        <dbReference type="ARBA" id="ARBA00004123"/>
    </source>
</evidence>
<evidence type="ECO:0000313" key="6">
    <source>
        <dbReference type="EMBL" id="VAH29458.1"/>
    </source>
</evidence>
<keyword evidence="2" id="KW-0507">mRNA processing</keyword>
<evidence type="ECO:0000313" key="7">
    <source>
        <dbReference type="Proteomes" id="UP000324705"/>
    </source>
</evidence>
<dbReference type="Gene3D" id="1.25.40.10">
    <property type="entry name" value="Tetratricopeptide repeat domain"/>
    <property type="match status" value="1"/>
</dbReference>
<evidence type="ECO:0000256" key="4">
    <source>
        <dbReference type="ARBA" id="ARBA00023187"/>
    </source>
</evidence>
<evidence type="ECO:0000256" key="3">
    <source>
        <dbReference type="ARBA" id="ARBA00022737"/>
    </source>
</evidence>
<dbReference type="InterPro" id="IPR059164">
    <property type="entry name" value="HAT_PRP39_C"/>
</dbReference>
<dbReference type="InterPro" id="IPR011990">
    <property type="entry name" value="TPR-like_helical_dom_sf"/>
</dbReference>
<accession>A0A9R1NR21</accession>
<dbReference type="FunFam" id="1.25.40.10:FF:000159">
    <property type="entry name" value="Tetratricopeptide repeat (TPR)-like superfamily protein"/>
    <property type="match status" value="1"/>
</dbReference>
<dbReference type="Gramene" id="TRITD2Av1G086870.5">
    <property type="protein sequence ID" value="TRITD2Av1G086870.5"/>
    <property type="gene ID" value="TRITD2Av1G086870"/>
</dbReference>
<reference evidence="6 7" key="1">
    <citation type="submission" date="2017-09" db="EMBL/GenBank/DDBJ databases">
        <authorList>
            <consortium name="International Durum Wheat Genome Sequencing Consortium (IDWGSC)"/>
            <person name="Milanesi L."/>
        </authorList>
    </citation>
    <scope>NUCLEOTIDE SEQUENCE [LARGE SCALE GENOMIC DNA]</scope>
    <source>
        <strain evidence="7">cv. Svevo</strain>
    </source>
</reference>
<dbReference type="Pfam" id="PF23241">
    <property type="entry name" value="HAT_PRP39_C"/>
    <property type="match status" value="1"/>
</dbReference>
<name>A0A9R1NR21_TRITD</name>
<organism evidence="6 7">
    <name type="scientific">Triticum turgidum subsp. durum</name>
    <name type="common">Durum wheat</name>
    <name type="synonym">Triticum durum</name>
    <dbReference type="NCBI Taxonomy" id="4567"/>
    <lineage>
        <taxon>Eukaryota</taxon>
        <taxon>Viridiplantae</taxon>
        <taxon>Streptophyta</taxon>
        <taxon>Embryophyta</taxon>
        <taxon>Tracheophyta</taxon>
        <taxon>Spermatophyta</taxon>
        <taxon>Magnoliopsida</taxon>
        <taxon>Liliopsida</taxon>
        <taxon>Poales</taxon>
        <taxon>Poaceae</taxon>
        <taxon>BOP clade</taxon>
        <taxon>Pooideae</taxon>
        <taxon>Triticodae</taxon>
        <taxon>Triticeae</taxon>
        <taxon>Triticinae</taxon>
        <taxon>Triticum</taxon>
    </lineage>
</organism>
<dbReference type="Proteomes" id="UP000324705">
    <property type="component" value="Chromosome 2A"/>
</dbReference>
<comment type="subcellular location">
    <subcellularLocation>
        <location evidence="1">Nucleus</location>
    </subcellularLocation>
</comment>
<gene>
    <name evidence="6" type="ORF">TRITD_2Av1G086870</name>
</gene>
<dbReference type="PANTHER" id="PTHR17204:SF26">
    <property type="entry name" value="PRE-MRNA-PROCESSING FACTOR 39-2"/>
    <property type="match status" value="1"/>
</dbReference>
<proteinExistence type="predicted"/>
<dbReference type="GO" id="GO:0005685">
    <property type="term" value="C:U1 snRNP"/>
    <property type="evidence" value="ECO:0007669"/>
    <property type="project" value="TreeGrafter"/>
</dbReference>
<sequence length="373" mass="42467">MVLFASGDCIVPPLRPPSPVKAEAAPTPIKLESYSWNGVVREWVSVPPIWLGATPAQEQLYLEQWRDSKLRGENNALPEEIDILALTWWRMVSTTFPGRFKKLVTSLEQEVTHCGAEISSENLHTSEAMESEESEGYISTKVARLFDQGGHLKPEVLKQYLFAGERFYQRSSELDKEICGFEASIKRPFFHVKPLDDDQLENWNLYLDFVEKNGDFDWAVKLYERCLIPCANYSEFWIRYAEYVDAKGGREIANYALGRASSCFVKGVPSFSMYYSMFKEQIGDAPGARALFVEGSSNSTSDFCMNINRLANMEKRMGNTKAATEIYENAIQDAMQKQNTEVLPDLYTNFAQFKYAVGNMGPSTDIKYDMYIL</sequence>
<keyword evidence="3" id="KW-0677">Repeat</keyword>
<protein>
    <recommendedName>
        <fullName evidence="8">Pre-mRNA-processing factor 39</fullName>
    </recommendedName>
</protein>
<dbReference type="EMBL" id="LT934113">
    <property type="protein sequence ID" value="VAH29458.1"/>
    <property type="molecule type" value="Genomic_DNA"/>
</dbReference>